<dbReference type="GO" id="GO:0007010">
    <property type="term" value="P:cytoskeleton organization"/>
    <property type="evidence" value="ECO:0007669"/>
    <property type="project" value="TreeGrafter"/>
</dbReference>
<dbReference type="GO" id="GO:0019894">
    <property type="term" value="F:kinesin binding"/>
    <property type="evidence" value="ECO:0007669"/>
    <property type="project" value="TreeGrafter"/>
</dbReference>
<keyword evidence="5" id="KW-1185">Reference proteome</keyword>
<dbReference type="GO" id="GO:0005635">
    <property type="term" value="C:nuclear envelope"/>
    <property type="evidence" value="ECO:0007669"/>
    <property type="project" value="TreeGrafter"/>
</dbReference>
<protein>
    <recommendedName>
        <fullName evidence="3">Calponin-homology (CH) domain-containing protein</fullName>
    </recommendedName>
</protein>
<reference evidence="4 5" key="1">
    <citation type="submission" date="2018-11" db="EMBL/GenBank/DDBJ databases">
        <authorList>
            <consortium name="Pathogen Informatics"/>
        </authorList>
    </citation>
    <scope>NUCLEOTIDE SEQUENCE [LARGE SCALE GENOMIC DNA]</scope>
</reference>
<dbReference type="InterPro" id="IPR001589">
    <property type="entry name" value="Actinin_actin-bd_CS"/>
</dbReference>
<keyword evidence="2" id="KW-0009">Actin-binding</keyword>
<dbReference type="GO" id="GO:0048471">
    <property type="term" value="C:perinuclear region of cytoplasm"/>
    <property type="evidence" value="ECO:0007669"/>
    <property type="project" value="TreeGrafter"/>
</dbReference>
<dbReference type="PANTHER" id="PTHR21524">
    <property type="entry name" value="SPECTRIN REPEAT CONTAINING NUCLEAR ENVELOPE PROTEIN 2"/>
    <property type="match status" value="1"/>
</dbReference>
<dbReference type="EMBL" id="UYRT01025305">
    <property type="protein sequence ID" value="VDK63477.1"/>
    <property type="molecule type" value="Genomic_DNA"/>
</dbReference>
<evidence type="ECO:0000313" key="4">
    <source>
        <dbReference type="EMBL" id="VDK63477.1"/>
    </source>
</evidence>
<organism evidence="4 5">
    <name type="scientific">Gongylonema pulchrum</name>
    <dbReference type="NCBI Taxonomy" id="637853"/>
    <lineage>
        <taxon>Eukaryota</taxon>
        <taxon>Metazoa</taxon>
        <taxon>Ecdysozoa</taxon>
        <taxon>Nematoda</taxon>
        <taxon>Chromadorea</taxon>
        <taxon>Rhabditida</taxon>
        <taxon>Spirurina</taxon>
        <taxon>Spiruromorpha</taxon>
        <taxon>Spiruroidea</taxon>
        <taxon>Gongylonematidae</taxon>
        <taxon>Gongylonema</taxon>
    </lineage>
</organism>
<dbReference type="InterPro" id="IPR001715">
    <property type="entry name" value="CH_dom"/>
</dbReference>
<dbReference type="PROSITE" id="PS00020">
    <property type="entry name" value="ACTININ_2"/>
    <property type="match status" value="1"/>
</dbReference>
<keyword evidence="1" id="KW-0677">Repeat</keyword>
<evidence type="ECO:0000259" key="3">
    <source>
        <dbReference type="PROSITE" id="PS50021"/>
    </source>
</evidence>
<dbReference type="GO" id="GO:0007097">
    <property type="term" value="P:nuclear migration"/>
    <property type="evidence" value="ECO:0007669"/>
    <property type="project" value="TreeGrafter"/>
</dbReference>
<gene>
    <name evidence="4" type="ORF">GPUH_LOCUS8556</name>
</gene>
<dbReference type="GO" id="GO:0003779">
    <property type="term" value="F:actin binding"/>
    <property type="evidence" value="ECO:0007669"/>
    <property type="project" value="UniProtKB-KW"/>
</dbReference>
<accession>A0A3P6RVA4</accession>
<evidence type="ECO:0000256" key="2">
    <source>
        <dbReference type="ARBA" id="ARBA00023203"/>
    </source>
</evidence>
<evidence type="ECO:0000313" key="5">
    <source>
        <dbReference type="Proteomes" id="UP000271098"/>
    </source>
</evidence>
<evidence type="ECO:0000256" key="1">
    <source>
        <dbReference type="ARBA" id="ARBA00022737"/>
    </source>
</evidence>
<dbReference type="InterPro" id="IPR036872">
    <property type="entry name" value="CH_dom_sf"/>
</dbReference>
<dbReference type="Gene3D" id="1.10.418.10">
    <property type="entry name" value="Calponin-like domain"/>
    <property type="match status" value="1"/>
</dbReference>
<sequence>MLMIPLAIPLIPVAFRVFSQGARDPPHLTKAVMRVLQPVNKTKVSKRVHHISNLTTALSALRRRGLDLVNNNPTDIADGNPRIVLGLIWQIILHFEIENNIQLLKEWGFELEVTSPSTSKTDEEKSSPFSKLPHRLRIGRLKAPVEKVVLRWVNAQLAKYVNLQL</sequence>
<dbReference type="PROSITE" id="PS50021">
    <property type="entry name" value="CH"/>
    <property type="match status" value="1"/>
</dbReference>
<dbReference type="PANTHER" id="PTHR21524:SF5">
    <property type="entry name" value="SPECTRIN REPEAT CONTAINING NUCLEAR ENVELOPE PROTEIN 2"/>
    <property type="match status" value="1"/>
</dbReference>
<dbReference type="OrthoDB" id="18740at2759"/>
<dbReference type="AlphaFoldDB" id="A0A3P6RVA4"/>
<dbReference type="SUPFAM" id="SSF47576">
    <property type="entry name" value="Calponin-homology domain, CH-domain"/>
    <property type="match status" value="1"/>
</dbReference>
<name>A0A3P6RVA4_9BILA</name>
<dbReference type="Proteomes" id="UP000271098">
    <property type="component" value="Unassembled WGS sequence"/>
</dbReference>
<proteinExistence type="predicted"/>
<dbReference type="Pfam" id="PF00307">
    <property type="entry name" value="CH"/>
    <property type="match status" value="1"/>
</dbReference>
<feature type="domain" description="Calponin-homology (CH)" evidence="3">
    <location>
        <begin position="1"/>
        <end position="96"/>
    </location>
</feature>
<dbReference type="GO" id="GO:0006997">
    <property type="term" value="P:nucleus organization"/>
    <property type="evidence" value="ECO:0007669"/>
    <property type="project" value="TreeGrafter"/>
</dbReference>